<feature type="region of interest" description="Disordered" evidence="1">
    <location>
        <begin position="97"/>
        <end position="146"/>
    </location>
</feature>
<dbReference type="Proteomes" id="UP001152622">
    <property type="component" value="Chromosome 4"/>
</dbReference>
<protein>
    <submittedName>
        <fullName evidence="2">Uncharacterized protein</fullName>
    </submittedName>
</protein>
<accession>A0A9Q1FUR2</accession>
<evidence type="ECO:0000256" key="1">
    <source>
        <dbReference type="SAM" id="MobiDB-lite"/>
    </source>
</evidence>
<comment type="caution">
    <text evidence="2">The sequence shown here is derived from an EMBL/GenBank/DDBJ whole genome shotgun (WGS) entry which is preliminary data.</text>
</comment>
<reference evidence="2" key="1">
    <citation type="journal article" date="2023" name="Science">
        <title>Genome structures resolve the early diversification of teleost fishes.</title>
        <authorList>
            <person name="Parey E."/>
            <person name="Louis A."/>
            <person name="Montfort J."/>
            <person name="Bouchez O."/>
            <person name="Roques C."/>
            <person name="Iampietro C."/>
            <person name="Lluch J."/>
            <person name="Castinel A."/>
            <person name="Donnadieu C."/>
            <person name="Desvignes T."/>
            <person name="Floi Bucao C."/>
            <person name="Jouanno E."/>
            <person name="Wen M."/>
            <person name="Mejri S."/>
            <person name="Dirks R."/>
            <person name="Jansen H."/>
            <person name="Henkel C."/>
            <person name="Chen W.J."/>
            <person name="Zahm M."/>
            <person name="Cabau C."/>
            <person name="Klopp C."/>
            <person name="Thompson A.W."/>
            <person name="Robinson-Rechavi M."/>
            <person name="Braasch I."/>
            <person name="Lecointre G."/>
            <person name="Bobe J."/>
            <person name="Postlethwait J.H."/>
            <person name="Berthelot C."/>
            <person name="Roest Crollius H."/>
            <person name="Guiguen Y."/>
        </authorList>
    </citation>
    <scope>NUCLEOTIDE SEQUENCE</scope>
    <source>
        <strain evidence="2">WJC10195</strain>
    </source>
</reference>
<feature type="region of interest" description="Disordered" evidence="1">
    <location>
        <begin position="201"/>
        <end position="220"/>
    </location>
</feature>
<evidence type="ECO:0000313" key="3">
    <source>
        <dbReference type="Proteomes" id="UP001152622"/>
    </source>
</evidence>
<feature type="region of interest" description="Disordered" evidence="1">
    <location>
        <begin position="1"/>
        <end position="32"/>
    </location>
</feature>
<proteinExistence type="predicted"/>
<dbReference type="AlphaFoldDB" id="A0A9Q1FUR2"/>
<sequence>MWGEGRSQGTCPRPLLPAQGPGGSLDNLQASDTPGSAHPLIFSGCVPRPKCALALWRYQRGFPRRGTPSAQRSAVIRAEKRIAPAFSLSSVFLRSPVSGGFPGGTEDGRREAGNQYSPRSQWDNGLRPDRGTPEEARWGRPSFAPDSFQQDAPASQFLCFSTDYQTAAPHLRRRDENVTQGPQAHLLYLFSERTYRNLQRSTQCVPDQETRKPLRVLRQK</sequence>
<gene>
    <name evidence="2" type="ORF">SKAU_G00148880</name>
</gene>
<feature type="compositionally biased region" description="Basic and acidic residues" evidence="1">
    <location>
        <begin position="126"/>
        <end position="138"/>
    </location>
</feature>
<keyword evidence="3" id="KW-1185">Reference proteome</keyword>
<dbReference type="EMBL" id="JAINUF010000004">
    <property type="protein sequence ID" value="KAJ8366057.1"/>
    <property type="molecule type" value="Genomic_DNA"/>
</dbReference>
<evidence type="ECO:0000313" key="2">
    <source>
        <dbReference type="EMBL" id="KAJ8366057.1"/>
    </source>
</evidence>
<name>A0A9Q1FUR2_SYNKA</name>
<organism evidence="2 3">
    <name type="scientific">Synaphobranchus kaupii</name>
    <name type="common">Kaup's arrowtooth eel</name>
    <dbReference type="NCBI Taxonomy" id="118154"/>
    <lineage>
        <taxon>Eukaryota</taxon>
        <taxon>Metazoa</taxon>
        <taxon>Chordata</taxon>
        <taxon>Craniata</taxon>
        <taxon>Vertebrata</taxon>
        <taxon>Euteleostomi</taxon>
        <taxon>Actinopterygii</taxon>
        <taxon>Neopterygii</taxon>
        <taxon>Teleostei</taxon>
        <taxon>Anguilliformes</taxon>
        <taxon>Synaphobranchidae</taxon>
        <taxon>Synaphobranchus</taxon>
    </lineage>
</organism>
<feature type="compositionally biased region" description="Polar residues" evidence="1">
    <location>
        <begin position="114"/>
        <end position="123"/>
    </location>
</feature>